<reference evidence="2 3" key="1">
    <citation type="submission" date="2024-03" db="EMBL/GenBank/DDBJ databases">
        <title>Community enrichment and isolation of bacterial strains for fucoidan degradation.</title>
        <authorList>
            <person name="Sichert A."/>
        </authorList>
    </citation>
    <scope>NUCLEOTIDE SEQUENCE [LARGE SCALE GENOMIC DNA]</scope>
    <source>
        <strain evidence="2 3">AS76</strain>
    </source>
</reference>
<accession>A0ABU9TPG1</accession>
<keyword evidence="3" id="KW-1185">Reference proteome</keyword>
<evidence type="ECO:0000313" key="2">
    <source>
        <dbReference type="EMBL" id="MEM5535413.1"/>
    </source>
</evidence>
<sequence length="272" mass="30551">MRTLVVFLYILFCSVYASAETDLPNSSDYPQLLRFPGSYIVQYDQGDENYRLVLGSLQKVNGVVIPEKEQRLTGRLTQITYRIPEPSTPDEAFSMFEAQLTKRGATALFKCSGRDCGSSNQWANTIFRYSRLYGVEESQSFAAFRLNNKYVSLYAVERGNKRVYLRLDVLVENIMGLDGQVGEGDGIPFTGNASELQALVAYLNANPEQNVWLVGHDLSGQTRQQQLDKAKEKLLALQLRLIEQNISSDRINVYSLGGFAARSSAEILVFIE</sequence>
<dbReference type="Proteomes" id="UP001449225">
    <property type="component" value="Unassembled WGS sequence"/>
</dbReference>
<keyword evidence="1" id="KW-0732">Signal</keyword>
<dbReference type="InterPro" id="IPR032608">
    <property type="entry name" value="DUF4892"/>
</dbReference>
<organism evidence="2 3">
    <name type="scientific">Neptuniibacter pectenicola</name>
    <dbReference type="NCBI Taxonomy" id="1806669"/>
    <lineage>
        <taxon>Bacteria</taxon>
        <taxon>Pseudomonadati</taxon>
        <taxon>Pseudomonadota</taxon>
        <taxon>Gammaproteobacteria</taxon>
        <taxon>Oceanospirillales</taxon>
        <taxon>Oceanospirillaceae</taxon>
        <taxon>Neptuniibacter</taxon>
    </lineage>
</organism>
<dbReference type="EMBL" id="JBBMRA010000002">
    <property type="protein sequence ID" value="MEM5535413.1"/>
    <property type="molecule type" value="Genomic_DNA"/>
</dbReference>
<evidence type="ECO:0000256" key="1">
    <source>
        <dbReference type="SAM" id="SignalP"/>
    </source>
</evidence>
<name>A0ABU9TPG1_9GAMM</name>
<feature type="signal peptide" evidence="1">
    <location>
        <begin position="1"/>
        <end position="19"/>
    </location>
</feature>
<evidence type="ECO:0000313" key="3">
    <source>
        <dbReference type="Proteomes" id="UP001449225"/>
    </source>
</evidence>
<proteinExistence type="predicted"/>
<protein>
    <submittedName>
        <fullName evidence="2">DUF4892 domain-containing protein</fullName>
    </submittedName>
</protein>
<dbReference type="Pfam" id="PF16234">
    <property type="entry name" value="DUF4892"/>
    <property type="match status" value="1"/>
</dbReference>
<gene>
    <name evidence="2" type="ORF">WNY58_03305</name>
</gene>
<dbReference type="RefSeq" id="WP_342853724.1">
    <property type="nucleotide sequence ID" value="NZ_JBBMRA010000002.1"/>
</dbReference>
<comment type="caution">
    <text evidence="2">The sequence shown here is derived from an EMBL/GenBank/DDBJ whole genome shotgun (WGS) entry which is preliminary data.</text>
</comment>
<feature type="chain" id="PRO_5045531386" evidence="1">
    <location>
        <begin position="20"/>
        <end position="272"/>
    </location>
</feature>